<dbReference type="EMBL" id="KQ434786">
    <property type="protein sequence ID" value="KZC05178.1"/>
    <property type="molecule type" value="Genomic_DNA"/>
</dbReference>
<protein>
    <submittedName>
        <fullName evidence="1">Uncharacterized protein</fullName>
    </submittedName>
</protein>
<evidence type="ECO:0000313" key="2">
    <source>
        <dbReference type="Proteomes" id="UP000076502"/>
    </source>
</evidence>
<dbReference type="AlphaFoldDB" id="A0A154P1R7"/>
<dbReference type="STRING" id="178035.A0A154P1R7"/>
<proteinExistence type="predicted"/>
<organism evidence="1 2">
    <name type="scientific">Dufourea novaeangliae</name>
    <name type="common">Sweat bee</name>
    <dbReference type="NCBI Taxonomy" id="178035"/>
    <lineage>
        <taxon>Eukaryota</taxon>
        <taxon>Metazoa</taxon>
        <taxon>Ecdysozoa</taxon>
        <taxon>Arthropoda</taxon>
        <taxon>Hexapoda</taxon>
        <taxon>Insecta</taxon>
        <taxon>Pterygota</taxon>
        <taxon>Neoptera</taxon>
        <taxon>Endopterygota</taxon>
        <taxon>Hymenoptera</taxon>
        <taxon>Apocrita</taxon>
        <taxon>Aculeata</taxon>
        <taxon>Apoidea</taxon>
        <taxon>Anthophila</taxon>
        <taxon>Halictidae</taxon>
        <taxon>Rophitinae</taxon>
        <taxon>Dufourea</taxon>
    </lineage>
</organism>
<keyword evidence="2" id="KW-1185">Reference proteome</keyword>
<sequence>MWDNPGHPLCHVPCRGTTDQKLEAISQHLQKKIIVYDENGKVLYSKGDNVKEPAIELIYHKPEGDRSGEWFSSKGGNETPYRLHDPNDQNLYNIIGNQTKCDPDKLMSTVTDNINKIPIDESTPCIENYSSGGNKSGFLSQADMNYVTHNALLLEKAKEKMNELNTNAILTKTDCRKELIVPVEELGITRTIYGQKWKKGRPIGQIKPVKSITIVLQHQDGKENDPDAPVHIQTLIPRL</sequence>
<evidence type="ECO:0000313" key="1">
    <source>
        <dbReference type="EMBL" id="KZC05178.1"/>
    </source>
</evidence>
<dbReference type="Proteomes" id="UP000076502">
    <property type="component" value="Unassembled WGS sequence"/>
</dbReference>
<reference evidence="1 2" key="1">
    <citation type="submission" date="2015-07" db="EMBL/GenBank/DDBJ databases">
        <title>The genome of Dufourea novaeangliae.</title>
        <authorList>
            <person name="Pan H."/>
            <person name="Kapheim K."/>
        </authorList>
    </citation>
    <scope>NUCLEOTIDE SEQUENCE [LARGE SCALE GENOMIC DNA]</scope>
    <source>
        <strain evidence="1">0120121106</strain>
        <tissue evidence="1">Whole body</tissue>
    </source>
</reference>
<accession>A0A154P1R7</accession>
<name>A0A154P1R7_DUFNO</name>
<gene>
    <name evidence="1" type="ORF">WN55_08785</name>
</gene>